<dbReference type="CDD" id="cd03789">
    <property type="entry name" value="GT9_LPS_heptosyltransferase"/>
    <property type="match status" value="1"/>
</dbReference>
<organism evidence="3 4">
    <name type="scientific">Azospirillum oleiclasticum</name>
    <dbReference type="NCBI Taxonomy" id="2735135"/>
    <lineage>
        <taxon>Bacteria</taxon>
        <taxon>Pseudomonadati</taxon>
        <taxon>Pseudomonadota</taxon>
        <taxon>Alphaproteobacteria</taxon>
        <taxon>Rhodospirillales</taxon>
        <taxon>Azospirillaceae</taxon>
        <taxon>Azospirillum</taxon>
    </lineage>
</organism>
<dbReference type="Pfam" id="PF01075">
    <property type="entry name" value="Glyco_transf_9"/>
    <property type="match status" value="1"/>
</dbReference>
<evidence type="ECO:0000313" key="3">
    <source>
        <dbReference type="EMBL" id="NYZ18242.1"/>
    </source>
</evidence>
<evidence type="ECO:0000256" key="1">
    <source>
        <dbReference type="ARBA" id="ARBA00022676"/>
    </source>
</evidence>
<sequence>MDIVCFGQQNWNICWTAKQQLMTRLAERGHRVLYVDPMPAEPEDAERLARSPEYGVPGLRRIGPRDLWVYSYLHVPGLRWRLNRMRFHRMAPRVLGEIGFRAPVGLCLHPMQLPVMERSGCRAWVYYAVDEYTAYGETPEWERRIIRDQENSILERAELVLAVSPRLHERFARTNPESHLLENGSDAEHYHPDRLDRIAVHPAMADLSGPVVGLFGQIDDRIDQDLVIELARRHGDWTFAMAGRVRGIDPARLQAEPNIRLLGFQPYEVLPNFAKAVDVWWLPYVQSELTNACNPLKLFEYLATGKPVVATPLDGIRSTRDYVDLASGVDGFDAALTAAIADPAKGRGERLAATAANDWYDRVDRLEAFLERAVGIAAARGRPEARALVPARRMAARSRRLPYISEHGLPREPYVGRVQRVARLGTGALGKTWYAARLAARAVSGDPAPVRNILVVRHGFLGDFVVMMPALAHLRRRYPEARIVLGVQHDMTSAPLFDGNPYVDEVIGIDFLKHKGSRAAQLRGMAGLFARGFDLVIAGGEPNALPEGHQTGAPRYYGLYDGYPDQELQGRLMTRDGFRHEADNNLALVEAITGVPATEEQRAPVLPLPEPVIAERAAVIGSALDLPVGGRVLTIHPGSKRASRRWPLERLAEVATRLLTRMDDLTVVLTGGGGEKELTGTILAGIPDGLRGRVRDAAGATDLLGLVAVLDRSAALLSNDTGVMHLGRSRGTPLVALLGPENDKLWGPHPLGPGPAIALRRIVPCAPCQLDRCGPHYCMRGLTVDEVEAAVLSMIGTGRPADGRLVPLDARRRRAGWKALATEGYALPLVTVLARADSGRSLAATLDAVLPVVERQSYPNIEILGVGGPADAGWSDGRDPVRRRALPIRTVIVEPGKDPASRAAPAAAWGELVAPLEPGQDWPSAHLAVAVAAATRAPEFEVFRDGRPVPGAGADTAALPGAVLRRRSLLSGSVAASAELRQGGALAPPVTGDT</sequence>
<reference evidence="3 4" key="1">
    <citation type="submission" date="2020-05" db="EMBL/GenBank/DDBJ databases">
        <title>Azospirillum oleiclasticum sp. nov, a nitrogen-fixing and heavy crude oil-emulsifying bacterium isolated from the crude oil of Yumen Oilfield.</title>
        <authorList>
            <person name="Wu D."/>
            <person name="Cai M."/>
            <person name="Zhang X."/>
        </authorList>
    </citation>
    <scope>NUCLEOTIDE SEQUENCE [LARGE SCALE GENOMIC DNA]</scope>
    <source>
        <strain evidence="3 4">ROY-1-1-2</strain>
    </source>
</reference>
<dbReference type="InterPro" id="IPR051199">
    <property type="entry name" value="LPS_LOS_Heptosyltrfase"/>
</dbReference>
<dbReference type="PANTHER" id="PTHR30160">
    <property type="entry name" value="TETRAACYLDISACCHARIDE 4'-KINASE-RELATED"/>
    <property type="match status" value="1"/>
</dbReference>
<protein>
    <submittedName>
        <fullName evidence="3">Glycosyltransferase</fullName>
    </submittedName>
</protein>
<keyword evidence="2" id="KW-0808">Transferase</keyword>
<evidence type="ECO:0000313" key="4">
    <source>
        <dbReference type="Proteomes" id="UP000584642"/>
    </source>
</evidence>
<dbReference type="Gene3D" id="3.40.50.2000">
    <property type="entry name" value="Glycogen Phosphorylase B"/>
    <property type="match status" value="3"/>
</dbReference>
<dbReference type="EMBL" id="JABFDB010000001">
    <property type="protein sequence ID" value="NYZ18242.1"/>
    <property type="molecule type" value="Genomic_DNA"/>
</dbReference>
<proteinExistence type="predicted"/>
<dbReference type="RefSeq" id="WP_180280005.1">
    <property type="nucleotide sequence ID" value="NZ_JABFDB010000001.1"/>
</dbReference>
<name>A0ABX2T1Q4_9PROT</name>
<dbReference type="InterPro" id="IPR002201">
    <property type="entry name" value="Glyco_trans_9"/>
</dbReference>
<keyword evidence="1" id="KW-0328">Glycosyltransferase</keyword>
<comment type="caution">
    <text evidence="3">The sequence shown here is derived from an EMBL/GenBank/DDBJ whole genome shotgun (WGS) entry which is preliminary data.</text>
</comment>
<keyword evidence="4" id="KW-1185">Reference proteome</keyword>
<accession>A0ABX2T1Q4</accession>
<dbReference type="Pfam" id="PF13692">
    <property type="entry name" value="Glyco_trans_1_4"/>
    <property type="match status" value="1"/>
</dbReference>
<gene>
    <name evidence="3" type="ORF">HND93_00845</name>
</gene>
<dbReference type="PANTHER" id="PTHR30160:SF7">
    <property type="entry name" value="ADP-HEPTOSE--LPS HEPTOSYLTRANSFERASE 2"/>
    <property type="match status" value="1"/>
</dbReference>
<dbReference type="Proteomes" id="UP000584642">
    <property type="component" value="Unassembled WGS sequence"/>
</dbReference>
<evidence type="ECO:0000256" key="2">
    <source>
        <dbReference type="ARBA" id="ARBA00022679"/>
    </source>
</evidence>
<dbReference type="SUPFAM" id="SSF53756">
    <property type="entry name" value="UDP-Glycosyltransferase/glycogen phosphorylase"/>
    <property type="match status" value="2"/>
</dbReference>